<organism evidence="2">
    <name type="scientific">Sporisorium scitamineum</name>
    <dbReference type="NCBI Taxonomy" id="49012"/>
    <lineage>
        <taxon>Eukaryota</taxon>
        <taxon>Fungi</taxon>
        <taxon>Dikarya</taxon>
        <taxon>Basidiomycota</taxon>
        <taxon>Ustilaginomycotina</taxon>
        <taxon>Ustilaginomycetes</taxon>
        <taxon>Ustilaginales</taxon>
        <taxon>Ustilaginaceae</taxon>
        <taxon>Sporisorium</taxon>
    </lineage>
</organism>
<reference evidence="2" key="1">
    <citation type="submission" date="2014-06" db="EMBL/GenBank/DDBJ databases">
        <authorList>
            <person name="Ju J."/>
            <person name="Zhang J."/>
        </authorList>
    </citation>
    <scope>NUCLEOTIDE SEQUENCE</scope>
    <source>
        <strain evidence="2">SscI8</strain>
    </source>
</reference>
<dbReference type="EMBL" id="LK056680">
    <property type="protein sequence ID" value="CDU24665.1"/>
    <property type="molecule type" value="Genomic_DNA"/>
</dbReference>
<feature type="compositionally biased region" description="Basic residues" evidence="1">
    <location>
        <begin position="1"/>
        <end position="14"/>
    </location>
</feature>
<sequence>MPQTLGKKHSHAGHTKSAAACDDHEEKIQHALVKLEAGQHASISAVAAFHGVPKSMLHDHSKGMMAKHNAHIAQHTLLLASKTTLLYHIHCCAAGGFPLKPADVQEFAQELAHSGTSNLGVVKLGHNWVSSFLIWHLSINPTWSRCLENTQTRGTDEESIWKWFGWLQEVIMEYKISSNNIFNIDETGFVFGLCSSQHVIMPGSYPASRFKAQLGNHQSATVIKAISSRGQVLPPLIITKGKLHMVGEQR</sequence>
<evidence type="ECO:0000313" key="2">
    <source>
        <dbReference type="EMBL" id="CDU24665.1"/>
    </source>
</evidence>
<proteinExistence type="predicted"/>
<protein>
    <submittedName>
        <fullName evidence="2">Related to transposase</fullName>
    </submittedName>
</protein>
<name>A0A127ZF62_9BASI</name>
<evidence type="ECO:0000256" key="1">
    <source>
        <dbReference type="SAM" id="MobiDB-lite"/>
    </source>
</evidence>
<dbReference type="OrthoDB" id="3265672at2759"/>
<accession>A0A127ZF62</accession>
<dbReference type="AlphaFoldDB" id="A0A127ZF62"/>
<feature type="region of interest" description="Disordered" evidence="1">
    <location>
        <begin position="1"/>
        <end position="23"/>
    </location>
</feature>
<gene>
    <name evidence="2" type="ORF">SPSC_04498</name>
</gene>